<feature type="region of interest" description="Disordered" evidence="1">
    <location>
        <begin position="1"/>
        <end position="86"/>
    </location>
</feature>
<dbReference type="Proteomes" id="UP000580250">
    <property type="component" value="Unassembled WGS sequence"/>
</dbReference>
<feature type="compositionally biased region" description="Pro residues" evidence="1">
    <location>
        <begin position="141"/>
        <end position="157"/>
    </location>
</feature>
<feature type="compositionally biased region" description="Acidic residues" evidence="1">
    <location>
        <begin position="125"/>
        <end position="138"/>
    </location>
</feature>
<accession>A0A6V7XVJ4</accession>
<sequence length="361" mass="41070">MKRMKKRMKKRKRNLKERKKRRRRKNLHNQLKEAHGQENPQRYTYDEDEEDNEDGNDEEEEENANKRKEKGKKIDELYSDGTDKSFEEASALERRLMKIATANSLRQTHGAEGTSNPIDVPFASENEDNLFDLNEEAAETPPSPRPPSPGPPSPGLPSPGLSSPTPENEQENQPLSPQSPGPRRTLDHHSSFAFRTTPETSNKETDTSGLSQLEEEPTPPEPFTFQAPGQPQTTSSSSGQQSVQDKDKTTSNEAEISRDPVWLANLTKKRRSTNVIIAEQPQTTSKDKEILETANKTIQGINPELADKTLEEILREGNEQNNDKENEQSEPQIEVKQEMIIRKRRGKEDKKGKRKEGEERK</sequence>
<feature type="compositionally biased region" description="Polar residues" evidence="1">
    <location>
        <begin position="103"/>
        <end position="117"/>
    </location>
</feature>
<feature type="compositionally biased region" description="Acidic residues" evidence="1">
    <location>
        <begin position="46"/>
        <end position="62"/>
    </location>
</feature>
<reference evidence="2 3" key="1">
    <citation type="submission" date="2020-08" db="EMBL/GenBank/DDBJ databases">
        <authorList>
            <person name="Koutsovoulos G."/>
            <person name="Danchin GJ E."/>
        </authorList>
    </citation>
    <scope>NUCLEOTIDE SEQUENCE [LARGE SCALE GENOMIC DNA]</scope>
</reference>
<gene>
    <name evidence="2" type="ORF">MENT_LOCUS57011</name>
</gene>
<evidence type="ECO:0000313" key="2">
    <source>
        <dbReference type="EMBL" id="CAD2203328.1"/>
    </source>
</evidence>
<dbReference type="EMBL" id="CAJEWN010002367">
    <property type="protein sequence ID" value="CAD2203328.1"/>
    <property type="molecule type" value="Genomic_DNA"/>
</dbReference>
<proteinExistence type="predicted"/>
<feature type="compositionally biased region" description="Basic and acidic residues" evidence="1">
    <location>
        <begin position="244"/>
        <end position="258"/>
    </location>
</feature>
<feature type="region of interest" description="Disordered" evidence="1">
    <location>
        <begin position="103"/>
        <end position="259"/>
    </location>
</feature>
<evidence type="ECO:0000256" key="1">
    <source>
        <dbReference type="SAM" id="MobiDB-lite"/>
    </source>
</evidence>
<organism evidence="2 3">
    <name type="scientific">Meloidogyne enterolobii</name>
    <name type="common">Root-knot nematode worm</name>
    <name type="synonym">Meloidogyne mayaguensis</name>
    <dbReference type="NCBI Taxonomy" id="390850"/>
    <lineage>
        <taxon>Eukaryota</taxon>
        <taxon>Metazoa</taxon>
        <taxon>Ecdysozoa</taxon>
        <taxon>Nematoda</taxon>
        <taxon>Chromadorea</taxon>
        <taxon>Rhabditida</taxon>
        <taxon>Tylenchina</taxon>
        <taxon>Tylenchomorpha</taxon>
        <taxon>Tylenchoidea</taxon>
        <taxon>Meloidogynidae</taxon>
        <taxon>Meloidogyninae</taxon>
        <taxon>Meloidogyne</taxon>
    </lineage>
</organism>
<feature type="compositionally biased region" description="Low complexity" evidence="1">
    <location>
        <begin position="223"/>
        <end position="242"/>
    </location>
</feature>
<feature type="compositionally biased region" description="Basic residues" evidence="1">
    <location>
        <begin position="1"/>
        <end position="27"/>
    </location>
</feature>
<name>A0A6V7XVJ4_MELEN</name>
<dbReference type="AlphaFoldDB" id="A0A6V7XVJ4"/>
<evidence type="ECO:0000313" key="3">
    <source>
        <dbReference type="Proteomes" id="UP000580250"/>
    </source>
</evidence>
<feature type="compositionally biased region" description="Basic and acidic residues" evidence="1">
    <location>
        <begin position="72"/>
        <end position="86"/>
    </location>
</feature>
<protein>
    <submittedName>
        <fullName evidence="2">Uncharacterized protein</fullName>
    </submittedName>
</protein>
<comment type="caution">
    <text evidence="2">The sequence shown here is derived from an EMBL/GenBank/DDBJ whole genome shotgun (WGS) entry which is preliminary data.</text>
</comment>
<feature type="region of interest" description="Disordered" evidence="1">
    <location>
        <begin position="314"/>
        <end position="361"/>
    </location>
</feature>